<protein>
    <submittedName>
        <fullName evidence="2">Uncharacterized protein</fullName>
    </submittedName>
</protein>
<feature type="transmembrane region" description="Helical" evidence="1">
    <location>
        <begin position="17"/>
        <end position="35"/>
    </location>
</feature>
<keyword evidence="1" id="KW-0812">Transmembrane</keyword>
<keyword evidence="1" id="KW-1133">Transmembrane helix</keyword>
<dbReference type="Proteomes" id="UP000002350">
    <property type="component" value="Chromosome"/>
</dbReference>
<dbReference type="EMBL" id="AP011177">
    <property type="protein sequence ID" value="BAJ03067.1"/>
    <property type="molecule type" value="Genomic_DNA"/>
</dbReference>
<evidence type="ECO:0000313" key="2">
    <source>
        <dbReference type="EMBL" id="BAJ03067.1"/>
    </source>
</evidence>
<evidence type="ECO:0000256" key="1">
    <source>
        <dbReference type="SAM" id="Phobius"/>
    </source>
</evidence>
<name>D4ZAM2_SHEVD</name>
<gene>
    <name evidence="2" type="ordered locus">SVI_3096</name>
</gene>
<dbReference type="AlphaFoldDB" id="D4ZAM2"/>
<keyword evidence="1" id="KW-0472">Membrane</keyword>
<reference evidence="3" key="1">
    <citation type="journal article" date="2010" name="Mol. Biosyst.">
        <title>Complete genome sequence and comparative analysis of Shewanella violacea, a psychrophilic and piezophilic bacterium from deep sea floor sediments.</title>
        <authorList>
            <person name="Aono E."/>
            <person name="Baba T."/>
            <person name="Ara T."/>
            <person name="Nishi T."/>
            <person name="Nakamichi T."/>
            <person name="Inamoto E."/>
            <person name="Toyonaga H."/>
            <person name="Hasegawa M."/>
            <person name="Takai Y."/>
            <person name="Okumura Y."/>
            <person name="Baba M."/>
            <person name="Tomita M."/>
            <person name="Kato C."/>
            <person name="Oshima T."/>
            <person name="Nakasone K."/>
            <person name="Mori H."/>
        </authorList>
    </citation>
    <scope>NUCLEOTIDE SEQUENCE [LARGE SCALE GENOMIC DNA]</scope>
    <source>
        <strain evidence="3">JCM 10179 / CIP 106290 / LMG 19151 / DSS12</strain>
    </source>
</reference>
<dbReference type="KEGG" id="svo:SVI_3096"/>
<organism evidence="2 3">
    <name type="scientific">Shewanella violacea (strain JCM 10179 / CIP 106290 / LMG 19151 / DSS12)</name>
    <dbReference type="NCBI Taxonomy" id="637905"/>
    <lineage>
        <taxon>Bacteria</taxon>
        <taxon>Pseudomonadati</taxon>
        <taxon>Pseudomonadota</taxon>
        <taxon>Gammaproteobacteria</taxon>
        <taxon>Alteromonadales</taxon>
        <taxon>Shewanellaceae</taxon>
        <taxon>Shewanella</taxon>
    </lineage>
</organism>
<accession>D4ZAM2</accession>
<dbReference type="HOGENOM" id="CLU_3358476_0_0_6"/>
<keyword evidence="3" id="KW-1185">Reference proteome</keyword>
<evidence type="ECO:0000313" key="3">
    <source>
        <dbReference type="Proteomes" id="UP000002350"/>
    </source>
</evidence>
<proteinExistence type="predicted"/>
<sequence length="36" mass="4160">MSESNAKLFANARNRKANQLSCLHCLTVFYIAAWMR</sequence>